<feature type="transmembrane region" description="Helical" evidence="2">
    <location>
        <begin position="197"/>
        <end position="218"/>
    </location>
</feature>
<dbReference type="PANTHER" id="PTHR43689:SF8">
    <property type="entry name" value="ALPHA_BETA-HYDROLASES SUPERFAMILY PROTEIN"/>
    <property type="match status" value="1"/>
</dbReference>
<dbReference type="PANTHER" id="PTHR43689">
    <property type="entry name" value="HYDROLASE"/>
    <property type="match status" value="1"/>
</dbReference>
<dbReference type="Proteomes" id="UP001374535">
    <property type="component" value="Chromosome 10"/>
</dbReference>
<evidence type="ECO:0000313" key="5">
    <source>
        <dbReference type="Proteomes" id="UP001374535"/>
    </source>
</evidence>
<feature type="region of interest" description="Disordered" evidence="1">
    <location>
        <begin position="587"/>
        <end position="610"/>
    </location>
</feature>
<keyword evidence="2" id="KW-1133">Transmembrane helix</keyword>
<evidence type="ECO:0000313" key="4">
    <source>
        <dbReference type="EMBL" id="WVY93949.1"/>
    </source>
</evidence>
<proteinExistence type="predicted"/>
<dbReference type="Pfam" id="PF00561">
    <property type="entry name" value="Abhydrolase_1"/>
    <property type="match status" value="1"/>
</dbReference>
<keyword evidence="2" id="KW-0812">Transmembrane</keyword>
<dbReference type="InterPro" id="IPR000073">
    <property type="entry name" value="AB_hydrolase_1"/>
</dbReference>
<feature type="compositionally biased region" description="Basic residues" evidence="1">
    <location>
        <begin position="593"/>
        <end position="604"/>
    </location>
</feature>
<organism evidence="4 5">
    <name type="scientific">Vigna mungo</name>
    <name type="common">Black gram</name>
    <name type="synonym">Phaseolus mungo</name>
    <dbReference type="NCBI Taxonomy" id="3915"/>
    <lineage>
        <taxon>Eukaryota</taxon>
        <taxon>Viridiplantae</taxon>
        <taxon>Streptophyta</taxon>
        <taxon>Embryophyta</taxon>
        <taxon>Tracheophyta</taxon>
        <taxon>Spermatophyta</taxon>
        <taxon>Magnoliopsida</taxon>
        <taxon>eudicotyledons</taxon>
        <taxon>Gunneridae</taxon>
        <taxon>Pentapetalae</taxon>
        <taxon>rosids</taxon>
        <taxon>fabids</taxon>
        <taxon>Fabales</taxon>
        <taxon>Fabaceae</taxon>
        <taxon>Papilionoideae</taxon>
        <taxon>50 kb inversion clade</taxon>
        <taxon>NPAAA clade</taxon>
        <taxon>indigoferoid/millettioid clade</taxon>
        <taxon>Phaseoleae</taxon>
        <taxon>Vigna</taxon>
    </lineage>
</organism>
<sequence length="610" mass="67669">MFSTAGRQRNSESGGTRCEGKANLVSVLRRDDVGVNVDSSAVSLASGWDSARGFLISEEGFTLKELLLQFRTVKEGLFHLSLKKFGFGREKRGRGKKKERVDREKEGEMRASCCIVEPPLLPHQQRNDDVSITITQSLKVVSTFKLGASTMAIITEEPEPEPQQQPRKPKTKPKPKRPSSPPTHGNTNNSNNNPFSFWFYFFLSVSLLTLIFVFTSSLSPRDPKAWFLTLPASLRHHYSNGRTIKVQTHPNKTPIQVFTFQEGSTSSENVVIVHGLGLSSYSYRQLAKSLATKGVHVTAVDLPGHGFSDKSVEVSVEGVDGILGRFQYVYSEIQEKGVFWAFDQMVETGQIPYEEIQARMSKRKVREPVDLGPQEMGKVLGEVIDSMGLAPVHLVLHDSALGLSADFVSQRAELVRSVTLLDAASYGAFPLWVLEVPVVREVVLGVSFVYAKVVGLCCSKRVGVADSDALRLLLKERDGRRAVVNVGKRVNSSFDLAEWGEGLKAMPMQVLWSAGWSHEWSQEGDRVANALLQASFVTHSGGRWAQEDAAVEIADKISQFVLSLPKSVRKVEEESIPEHIQKMLDEAKSSGHDHHHHHSHGHGHDHHDEL</sequence>
<dbReference type="InterPro" id="IPR029058">
    <property type="entry name" value="AB_hydrolase_fold"/>
</dbReference>
<keyword evidence="5" id="KW-1185">Reference proteome</keyword>
<evidence type="ECO:0000256" key="2">
    <source>
        <dbReference type="SAM" id="Phobius"/>
    </source>
</evidence>
<protein>
    <recommendedName>
        <fullName evidence="3">AB hydrolase-1 domain-containing protein</fullName>
    </recommendedName>
</protein>
<dbReference type="AlphaFoldDB" id="A0AAQ3MNK7"/>
<name>A0AAQ3MNK7_VIGMU</name>
<dbReference type="SUPFAM" id="SSF53474">
    <property type="entry name" value="alpha/beta-Hydrolases"/>
    <property type="match status" value="1"/>
</dbReference>
<dbReference type="EMBL" id="CP144691">
    <property type="protein sequence ID" value="WVY93949.1"/>
    <property type="molecule type" value="Genomic_DNA"/>
</dbReference>
<feature type="domain" description="AB hydrolase-1" evidence="3">
    <location>
        <begin position="270"/>
        <end position="426"/>
    </location>
</feature>
<accession>A0AAQ3MNK7</accession>
<feature type="region of interest" description="Disordered" evidence="1">
    <location>
        <begin position="155"/>
        <end position="188"/>
    </location>
</feature>
<dbReference type="Gene3D" id="3.40.50.1820">
    <property type="entry name" value="alpha/beta hydrolase"/>
    <property type="match status" value="1"/>
</dbReference>
<reference evidence="4 5" key="1">
    <citation type="journal article" date="2023" name="Life. Sci Alliance">
        <title>Evolutionary insights into 3D genome organization and epigenetic landscape of Vigna mungo.</title>
        <authorList>
            <person name="Junaid A."/>
            <person name="Singh B."/>
            <person name="Bhatia S."/>
        </authorList>
    </citation>
    <scope>NUCLEOTIDE SEQUENCE [LARGE SCALE GENOMIC DNA]</scope>
    <source>
        <strain evidence="4">Urdbean</strain>
    </source>
</reference>
<gene>
    <name evidence="4" type="ORF">V8G54_033037</name>
</gene>
<feature type="compositionally biased region" description="Basic residues" evidence="1">
    <location>
        <begin position="167"/>
        <end position="177"/>
    </location>
</feature>
<keyword evidence="2" id="KW-0472">Membrane</keyword>
<evidence type="ECO:0000259" key="3">
    <source>
        <dbReference type="Pfam" id="PF00561"/>
    </source>
</evidence>
<evidence type="ECO:0000256" key="1">
    <source>
        <dbReference type="SAM" id="MobiDB-lite"/>
    </source>
</evidence>